<dbReference type="FunFam" id="3.40.50.300:FF:000296">
    <property type="entry name" value="ATP-dependent DNA helicase RecQ"/>
    <property type="match status" value="1"/>
</dbReference>
<feature type="compositionally biased region" description="Polar residues" evidence="12">
    <location>
        <begin position="183"/>
        <end position="224"/>
    </location>
</feature>
<dbReference type="Pfam" id="PF00271">
    <property type="entry name" value="Helicase_C"/>
    <property type="match status" value="1"/>
</dbReference>
<dbReference type="Gene3D" id="1.10.10.10">
    <property type="entry name" value="Winged helix-like DNA-binding domain superfamily/Winged helix DNA-binding domain"/>
    <property type="match status" value="1"/>
</dbReference>
<evidence type="ECO:0000259" key="14">
    <source>
        <dbReference type="PROSITE" id="PS51194"/>
    </source>
</evidence>
<comment type="similarity">
    <text evidence="2">Belongs to the helicase family. RecQ subfamily.</text>
</comment>
<evidence type="ECO:0000256" key="12">
    <source>
        <dbReference type="SAM" id="MobiDB-lite"/>
    </source>
</evidence>
<feature type="compositionally biased region" description="Basic and acidic residues" evidence="12">
    <location>
        <begin position="626"/>
        <end position="657"/>
    </location>
</feature>
<evidence type="ECO:0000256" key="1">
    <source>
        <dbReference type="ARBA" id="ARBA00004123"/>
    </source>
</evidence>
<feature type="compositionally biased region" description="Low complexity" evidence="12">
    <location>
        <begin position="1889"/>
        <end position="1901"/>
    </location>
</feature>
<dbReference type="CDD" id="cd17920">
    <property type="entry name" value="DEXHc_RecQ"/>
    <property type="match status" value="1"/>
</dbReference>
<feature type="compositionally biased region" description="Low complexity" evidence="12">
    <location>
        <begin position="225"/>
        <end position="239"/>
    </location>
</feature>
<evidence type="ECO:0000256" key="3">
    <source>
        <dbReference type="ARBA" id="ARBA00022741"/>
    </source>
</evidence>
<evidence type="ECO:0000256" key="6">
    <source>
        <dbReference type="ARBA" id="ARBA00022840"/>
    </source>
</evidence>
<feature type="region of interest" description="Disordered" evidence="12">
    <location>
        <begin position="807"/>
        <end position="914"/>
    </location>
</feature>
<dbReference type="Pfam" id="PF00270">
    <property type="entry name" value="DEAD"/>
    <property type="match status" value="1"/>
</dbReference>
<dbReference type="InterPro" id="IPR014001">
    <property type="entry name" value="Helicase_ATP-bd"/>
</dbReference>
<feature type="compositionally biased region" description="Low complexity" evidence="12">
    <location>
        <begin position="1969"/>
        <end position="1980"/>
    </location>
</feature>
<evidence type="ECO:0000256" key="2">
    <source>
        <dbReference type="ARBA" id="ARBA00005446"/>
    </source>
</evidence>
<dbReference type="PROSITE" id="PS00690">
    <property type="entry name" value="DEAH_ATP_HELICASE"/>
    <property type="match status" value="1"/>
</dbReference>
<dbReference type="Proteomes" id="UP001239445">
    <property type="component" value="Unassembled WGS sequence"/>
</dbReference>
<evidence type="ECO:0000256" key="11">
    <source>
        <dbReference type="ARBA" id="ARBA00034808"/>
    </source>
</evidence>
<evidence type="ECO:0000259" key="13">
    <source>
        <dbReference type="PROSITE" id="PS51192"/>
    </source>
</evidence>
<feature type="compositionally biased region" description="Polar residues" evidence="12">
    <location>
        <begin position="373"/>
        <end position="393"/>
    </location>
</feature>
<organism evidence="15 16">
    <name type="scientific">Echria macrotheca</name>
    <dbReference type="NCBI Taxonomy" id="438768"/>
    <lineage>
        <taxon>Eukaryota</taxon>
        <taxon>Fungi</taxon>
        <taxon>Dikarya</taxon>
        <taxon>Ascomycota</taxon>
        <taxon>Pezizomycotina</taxon>
        <taxon>Sordariomycetes</taxon>
        <taxon>Sordariomycetidae</taxon>
        <taxon>Sordariales</taxon>
        <taxon>Schizotheciaceae</taxon>
        <taxon>Echria</taxon>
    </lineage>
</organism>
<dbReference type="SUPFAM" id="SSF52540">
    <property type="entry name" value="P-loop containing nucleoside triphosphate hydrolases"/>
    <property type="match status" value="1"/>
</dbReference>
<dbReference type="GO" id="GO:0005694">
    <property type="term" value="C:chromosome"/>
    <property type="evidence" value="ECO:0007669"/>
    <property type="project" value="TreeGrafter"/>
</dbReference>
<dbReference type="SMART" id="SM00487">
    <property type="entry name" value="DEXDc"/>
    <property type="match status" value="1"/>
</dbReference>
<sequence length="2014" mass="219497">MTRHNLGEHISWLQGHFPAAVEAAWSSQGAPASKRAPPDQQTMPPPSTLPNTSMRRRPSHGASHPITSDRCPDPSSSGRRKHGMESNYGPPEHERRAPEPSGAGPPISRRGPEPIERPPYTATSLSGKHKHRMEGNCSPNTPRSATHPPSFERLPNAPDPPPAALRPPINSSSGAPPNPQPLSPLSTNRRTGGRNSQFSTFSNSASNPQFQSSTLPPTTSHPQRSSTSTKPTSSKTASTLQSFSNQSGKKRSETDLGDSDPPASVLIDLEDDPFSPSYACHREDFLPLASQRFSIAGLPSKNFSQSSDKKTGITTQERHSVQPASLASSIKTSSDHHLPVSQGQSLGSNKIASRTRTSRRPGLVISKEEETIHTSTTRVHRSINSSSELPVNTSRKHKVDHDGDISLIDLTSSPLSSFGEDITVWKEDFAERSSPVVRRGQTPAEPVFIESDSDSDSFPDIDSIISSSPKLPSFNRRSDHSSYSFNMSHNQIKTPGLVADHPSSASADSRKRKVSANEADHHTTIVPDQASQPKKIKKEADSRQNKIKEEPSSQNQDEPVQTPTRRPAQSNPYAGAARLDLGYSSDMDNDVARSASGNPFRPSVKATGRASTKMPEFKPFIAEHKSKAKGKVNDSETVKDEKLSQDDAMTEKRDETVRMSGPASSRPTSISAENDKALISAFLANPSAVDTYIALAESQVAEHQSSLVEAMMLDEPSDGLQQDLQQEILTLNNRIGQMRLLQAKAIAQQDLREQAVQFSMELAHASLEDHLSLTEKREAMNDEIRKGRASIHTILVALGFTAQDFTTPGSAPPKHDGLLTPQGSYPSGVRTSAPLPTYPTAARTPAAGTPAAKTLVARSSAAKSSAARTSTAQRRRSTLGNPIPEYQSQSSVIRNSGVPPLGLPQLAQTTNQQPVREAIVIDSDDEDEDDAPVVRATANRAFRTRRALGLGGIAARSSSTGTAARIAGSSSTGTAARIAGSSSTGTAAGIAGTPTRAIGPTLSGLDNRPARARGSVFSGLDNPPAQARGPALSGLDNPPAQARGPALSGLDNPPARPRGSVFSGLDNPPARTMGPVFSEVTGPPTRAPEMLMQASNTAASASGPSTNLSAQASSTGAALRVRQPARTTTQAIPRVSHPAHLMNHPWSNDVRRVLKERFRLASFRPGQLEVINATLAGYDTFVRFATGSGKSLCFQLPALISTGKTQGVTIVVEPLTSLMNDQSESLKSKQVSAYAFAGDTQPGKRDMILEALEDPEPQHKIQLLYVTPEMLAQSNQLNRALRKLYQSKKLARLVVDEAHCISEWGHDFRPEYNQIGLFRHNFPDVPVMALTATATPEIAKDVIKSLGIQNCKTFHTSPDRPNIHYNVYSKGTQWSQNVITDLMRARHAGQCGIIYCVSRRSTEDLYAHLVTAGINDAAYYHATIAPDDKVRRLADWQAGRIKVIIATIAFGMGIDKPDVRFIIHYGPSRSIEAYYQETGRAGRDGKRADCYLFWQYSDVQTWRSMITNPTSTEGRELEGKNQDVQLAALHKFVLYLEDFWTCRRKQLMDHFHQEYDVRNCGGTCDNCREGMTVSPREMTDFSRIAHVQLQTIEHVWRTEGKGILVGTLNAVLRGKSASGGRYKDTPMWCAAKDVPGQRPLLGKDPSVWELNRVLYHLTHLGAVQITHTKLNHNSNMITHVFPGPNANAYIQGQGGPHLPLPVGILDRVQPSRAALRDKRMFKEYEMRLRQNRGGRKRGPARPGVKRTEGVVYPIDLSNQTVQWLMEQYLQEAIAHDEDLRAMDGIEHPLFTREQYRAMLVRRVDSEDSIHAIPGVNHTRVELYTTEILPLVARYLDRHDEMVETGQIPEVQRTQQARTRGPAQEDVPMPDARYRQPRVEDEEEDDLYSGPPAADPGAAGPGQRAISPSADEWHQKMAAIEARENELREEKQPRLRAAAIRRGSASRRNWVTHTEHRRRTGEFVGSKNSAAKAVRAAAPRDGANDGWQRPPGGGNGGGNAGGSAGAAGQVPSMPY</sequence>
<dbReference type="PROSITE" id="PS51194">
    <property type="entry name" value="HELICASE_CTER"/>
    <property type="match status" value="1"/>
</dbReference>
<evidence type="ECO:0000256" key="5">
    <source>
        <dbReference type="ARBA" id="ARBA00022806"/>
    </source>
</evidence>
<dbReference type="GO" id="GO:0005634">
    <property type="term" value="C:nucleus"/>
    <property type="evidence" value="ECO:0007669"/>
    <property type="project" value="UniProtKB-SubCell"/>
</dbReference>
<dbReference type="GO" id="GO:0043138">
    <property type="term" value="F:3'-5' DNA helicase activity"/>
    <property type="evidence" value="ECO:0007669"/>
    <property type="project" value="UniProtKB-EC"/>
</dbReference>
<dbReference type="CDD" id="cd18794">
    <property type="entry name" value="SF2_C_RecQ"/>
    <property type="match status" value="1"/>
</dbReference>
<evidence type="ECO:0000256" key="7">
    <source>
        <dbReference type="ARBA" id="ARBA00023125"/>
    </source>
</evidence>
<dbReference type="GO" id="GO:0003677">
    <property type="term" value="F:DNA binding"/>
    <property type="evidence" value="ECO:0007669"/>
    <property type="project" value="UniProtKB-KW"/>
</dbReference>
<feature type="compositionally biased region" description="Polar residues" evidence="12">
    <location>
        <begin position="322"/>
        <end position="332"/>
    </location>
</feature>
<keyword evidence="7" id="KW-0238">DNA-binding</keyword>
<feature type="region of interest" description="Disordered" evidence="12">
    <location>
        <begin position="1952"/>
        <end position="2014"/>
    </location>
</feature>
<dbReference type="Pfam" id="PF16124">
    <property type="entry name" value="RecQ_Zn_bind"/>
    <property type="match status" value="1"/>
</dbReference>
<dbReference type="GO" id="GO:0016787">
    <property type="term" value="F:hydrolase activity"/>
    <property type="evidence" value="ECO:0007669"/>
    <property type="project" value="UniProtKB-KW"/>
</dbReference>
<feature type="region of interest" description="Disordered" evidence="12">
    <location>
        <begin position="431"/>
        <end position="612"/>
    </location>
</feature>
<keyword evidence="4" id="KW-0378">Hydrolase</keyword>
<dbReference type="InterPro" id="IPR036388">
    <property type="entry name" value="WH-like_DNA-bd_sf"/>
</dbReference>
<feature type="region of interest" description="Disordered" evidence="12">
    <location>
        <begin position="23"/>
        <end position="272"/>
    </location>
</feature>
<dbReference type="GO" id="GO:0005524">
    <property type="term" value="F:ATP binding"/>
    <property type="evidence" value="ECO:0007669"/>
    <property type="project" value="UniProtKB-KW"/>
</dbReference>
<feature type="region of interest" description="Disordered" evidence="12">
    <location>
        <begin position="1844"/>
        <end position="1906"/>
    </location>
</feature>
<feature type="compositionally biased region" description="Polar residues" evidence="12">
    <location>
        <begin position="341"/>
        <end position="355"/>
    </location>
</feature>
<feature type="region of interest" description="Disordered" evidence="12">
    <location>
        <begin position="372"/>
        <end position="398"/>
    </location>
</feature>
<dbReference type="SMART" id="SM00490">
    <property type="entry name" value="HELICc"/>
    <property type="match status" value="1"/>
</dbReference>
<dbReference type="Gene3D" id="3.40.50.300">
    <property type="entry name" value="P-loop containing nucleotide triphosphate hydrolases"/>
    <property type="match status" value="2"/>
</dbReference>
<dbReference type="InterPro" id="IPR004589">
    <property type="entry name" value="DNA_helicase_ATP-dep_RecQ"/>
</dbReference>
<feature type="region of interest" description="Disordered" evidence="12">
    <location>
        <begin position="299"/>
        <end position="358"/>
    </location>
</feature>
<name>A0AAJ0BDR3_9PEZI</name>
<comment type="subcellular location">
    <subcellularLocation>
        <location evidence="1">Nucleus</location>
    </subcellularLocation>
</comment>
<evidence type="ECO:0000256" key="10">
    <source>
        <dbReference type="ARBA" id="ARBA00034617"/>
    </source>
</evidence>
<keyword evidence="8" id="KW-0413">Isomerase</keyword>
<feature type="compositionally biased region" description="Low complexity" evidence="12">
    <location>
        <begin position="833"/>
        <end position="872"/>
    </location>
</feature>
<feature type="compositionally biased region" description="Low complexity" evidence="12">
    <location>
        <begin position="460"/>
        <end position="473"/>
    </location>
</feature>
<dbReference type="NCBIfam" id="TIGR00614">
    <property type="entry name" value="recQ_fam"/>
    <property type="match status" value="1"/>
</dbReference>
<dbReference type="EMBL" id="MU839834">
    <property type="protein sequence ID" value="KAK1754897.1"/>
    <property type="molecule type" value="Genomic_DNA"/>
</dbReference>
<evidence type="ECO:0000313" key="16">
    <source>
        <dbReference type="Proteomes" id="UP001239445"/>
    </source>
</evidence>
<keyword evidence="3" id="KW-0547">Nucleotide-binding</keyword>
<feature type="region of interest" description="Disordered" evidence="12">
    <location>
        <begin position="626"/>
        <end position="671"/>
    </location>
</feature>
<feature type="compositionally biased region" description="Polar residues" evidence="12">
    <location>
        <begin position="662"/>
        <end position="671"/>
    </location>
</feature>
<dbReference type="PANTHER" id="PTHR13710">
    <property type="entry name" value="DNA HELICASE RECQ FAMILY MEMBER"/>
    <property type="match status" value="1"/>
</dbReference>
<feature type="region of interest" description="Disordered" evidence="12">
    <location>
        <begin position="964"/>
        <end position="1087"/>
    </location>
</feature>
<feature type="domain" description="Helicase ATP-binding" evidence="13">
    <location>
        <begin position="1171"/>
        <end position="1352"/>
    </location>
</feature>
<feature type="region of interest" description="Disordered" evidence="12">
    <location>
        <begin position="1923"/>
        <end position="1942"/>
    </location>
</feature>
<keyword evidence="16" id="KW-1185">Reference proteome</keyword>
<keyword evidence="6" id="KW-0067">ATP-binding</keyword>
<dbReference type="GO" id="GO:0005737">
    <property type="term" value="C:cytoplasm"/>
    <property type="evidence" value="ECO:0007669"/>
    <property type="project" value="TreeGrafter"/>
</dbReference>
<feature type="compositionally biased region" description="Basic and acidic residues" evidence="12">
    <location>
        <begin position="1923"/>
        <end position="1932"/>
    </location>
</feature>
<feature type="compositionally biased region" description="Basic and acidic residues" evidence="12">
    <location>
        <begin position="538"/>
        <end position="551"/>
    </location>
</feature>
<gene>
    <name evidence="15" type="ORF">QBC47DRAFT_413813</name>
</gene>
<feature type="compositionally biased region" description="Gly residues" evidence="12">
    <location>
        <begin position="1990"/>
        <end position="2004"/>
    </location>
</feature>
<dbReference type="InterPro" id="IPR001650">
    <property type="entry name" value="Helicase_C-like"/>
</dbReference>
<feature type="compositionally biased region" description="Basic and acidic residues" evidence="12">
    <location>
        <begin position="307"/>
        <end position="320"/>
    </location>
</feature>
<dbReference type="InterPro" id="IPR002464">
    <property type="entry name" value="DNA/RNA_helicase_DEAH_CS"/>
</dbReference>
<dbReference type="InterPro" id="IPR011545">
    <property type="entry name" value="DEAD/DEAH_box_helicase_dom"/>
</dbReference>
<evidence type="ECO:0000256" key="9">
    <source>
        <dbReference type="ARBA" id="ARBA00023242"/>
    </source>
</evidence>
<comment type="caution">
    <text evidence="15">The sequence shown here is derived from an EMBL/GenBank/DDBJ whole genome shotgun (WGS) entry which is preliminary data.</text>
</comment>
<feature type="domain" description="Helicase C-terminal" evidence="14">
    <location>
        <begin position="1378"/>
        <end position="1525"/>
    </location>
</feature>
<proteinExistence type="inferred from homology"/>
<protein>
    <recommendedName>
        <fullName evidence="11">DNA 3'-5' helicase</fullName>
        <ecNumber evidence="11">5.6.2.4</ecNumber>
    </recommendedName>
</protein>
<dbReference type="PROSITE" id="PS51192">
    <property type="entry name" value="HELICASE_ATP_BIND_1"/>
    <property type="match status" value="1"/>
</dbReference>
<evidence type="ECO:0000256" key="4">
    <source>
        <dbReference type="ARBA" id="ARBA00022801"/>
    </source>
</evidence>
<accession>A0AAJ0BDR3</accession>
<dbReference type="GO" id="GO:0009378">
    <property type="term" value="F:four-way junction helicase activity"/>
    <property type="evidence" value="ECO:0007669"/>
    <property type="project" value="TreeGrafter"/>
</dbReference>
<reference evidence="15" key="1">
    <citation type="submission" date="2023-06" db="EMBL/GenBank/DDBJ databases">
        <title>Genome-scale phylogeny and comparative genomics of the fungal order Sordariales.</title>
        <authorList>
            <consortium name="Lawrence Berkeley National Laboratory"/>
            <person name="Hensen N."/>
            <person name="Bonometti L."/>
            <person name="Westerberg I."/>
            <person name="Brannstrom I.O."/>
            <person name="Guillou S."/>
            <person name="Cros-Aarteil S."/>
            <person name="Calhoun S."/>
            <person name="Haridas S."/>
            <person name="Kuo A."/>
            <person name="Mondo S."/>
            <person name="Pangilinan J."/>
            <person name="Riley R."/>
            <person name="Labutti K."/>
            <person name="Andreopoulos B."/>
            <person name="Lipzen A."/>
            <person name="Chen C."/>
            <person name="Yanf M."/>
            <person name="Daum C."/>
            <person name="Ng V."/>
            <person name="Clum A."/>
            <person name="Steindorff A."/>
            <person name="Ohm R."/>
            <person name="Martin F."/>
            <person name="Silar P."/>
            <person name="Natvig D."/>
            <person name="Lalanne C."/>
            <person name="Gautier V."/>
            <person name="Ament-Velasquez S.L."/>
            <person name="Kruys A."/>
            <person name="Hutchinson M.I."/>
            <person name="Powell A.J."/>
            <person name="Barry K."/>
            <person name="Miller A.N."/>
            <person name="Grigoriev I.V."/>
            <person name="Debuchy R."/>
            <person name="Gladieux P."/>
            <person name="Thoren M.H."/>
            <person name="Johannesson H."/>
        </authorList>
    </citation>
    <scope>NUCLEOTIDE SEQUENCE</scope>
    <source>
        <strain evidence="15">PSN4</strain>
    </source>
</reference>
<feature type="compositionally biased region" description="Polar residues" evidence="12">
    <location>
        <begin position="552"/>
        <end position="572"/>
    </location>
</feature>
<dbReference type="InterPro" id="IPR032284">
    <property type="entry name" value="RecQ_Zn-bd"/>
</dbReference>
<feature type="compositionally biased region" description="Polar residues" evidence="12">
    <location>
        <begin position="481"/>
        <end position="493"/>
    </location>
</feature>
<dbReference type="GO" id="GO:0000724">
    <property type="term" value="P:double-strand break repair via homologous recombination"/>
    <property type="evidence" value="ECO:0007669"/>
    <property type="project" value="TreeGrafter"/>
</dbReference>
<comment type="catalytic activity">
    <reaction evidence="10">
        <text>Couples ATP hydrolysis with the unwinding of duplex DNA by translocating in the 3'-5' direction.</text>
        <dbReference type="EC" id="5.6.2.4"/>
    </reaction>
</comment>
<dbReference type="PANTHER" id="PTHR13710:SF153">
    <property type="entry name" value="RECQ-LIKE DNA HELICASE BLM"/>
    <property type="match status" value="1"/>
</dbReference>
<dbReference type="EC" id="5.6.2.4" evidence="11"/>
<feature type="compositionally biased region" description="Low complexity" evidence="12">
    <location>
        <begin position="964"/>
        <end position="999"/>
    </location>
</feature>
<evidence type="ECO:0000313" key="15">
    <source>
        <dbReference type="EMBL" id="KAK1754897.1"/>
    </source>
</evidence>
<dbReference type="InterPro" id="IPR027417">
    <property type="entry name" value="P-loop_NTPase"/>
</dbReference>
<keyword evidence="5" id="KW-0347">Helicase</keyword>
<evidence type="ECO:0000256" key="8">
    <source>
        <dbReference type="ARBA" id="ARBA00023235"/>
    </source>
</evidence>
<keyword evidence="9" id="KW-0539">Nucleus</keyword>